<sequence length="12" mass="1501">MFCVYFVGEYRS</sequence>
<name>A0A0E9REC3_ANGAN</name>
<evidence type="ECO:0000313" key="1">
    <source>
        <dbReference type="EMBL" id="JAH27162.1"/>
    </source>
</evidence>
<reference evidence="1" key="2">
    <citation type="journal article" date="2015" name="Fish Shellfish Immunol.">
        <title>Early steps in the European eel (Anguilla anguilla)-Vibrio vulnificus interaction in the gills: Role of the RtxA13 toxin.</title>
        <authorList>
            <person name="Callol A."/>
            <person name="Pajuelo D."/>
            <person name="Ebbesson L."/>
            <person name="Teles M."/>
            <person name="MacKenzie S."/>
            <person name="Amaro C."/>
        </authorList>
    </citation>
    <scope>NUCLEOTIDE SEQUENCE</scope>
</reference>
<reference evidence="1" key="1">
    <citation type="submission" date="2014-11" db="EMBL/GenBank/DDBJ databases">
        <authorList>
            <person name="Amaro Gonzalez C."/>
        </authorList>
    </citation>
    <scope>NUCLEOTIDE SEQUENCE</scope>
</reference>
<dbReference type="EMBL" id="GBXM01081415">
    <property type="protein sequence ID" value="JAH27162.1"/>
    <property type="molecule type" value="Transcribed_RNA"/>
</dbReference>
<protein>
    <submittedName>
        <fullName evidence="1">Uncharacterized protein</fullName>
    </submittedName>
</protein>
<organism evidence="1">
    <name type="scientific">Anguilla anguilla</name>
    <name type="common">European freshwater eel</name>
    <name type="synonym">Muraena anguilla</name>
    <dbReference type="NCBI Taxonomy" id="7936"/>
    <lineage>
        <taxon>Eukaryota</taxon>
        <taxon>Metazoa</taxon>
        <taxon>Chordata</taxon>
        <taxon>Craniata</taxon>
        <taxon>Vertebrata</taxon>
        <taxon>Euteleostomi</taxon>
        <taxon>Actinopterygii</taxon>
        <taxon>Neopterygii</taxon>
        <taxon>Teleostei</taxon>
        <taxon>Anguilliformes</taxon>
        <taxon>Anguillidae</taxon>
        <taxon>Anguilla</taxon>
    </lineage>
</organism>
<proteinExistence type="predicted"/>
<accession>A0A0E9REC3</accession>